<protein>
    <submittedName>
        <fullName evidence="5">Kinesin motor domain-containing protein</fullName>
    </submittedName>
</protein>
<evidence type="ECO:0000256" key="1">
    <source>
        <dbReference type="PROSITE-ProRule" id="PRU00283"/>
    </source>
</evidence>
<comment type="similarity">
    <text evidence="1">Belongs to the TRAFAC class myosin-kinesin ATPase superfamily. Kinesin family.</text>
</comment>
<feature type="coiled-coil region" evidence="2">
    <location>
        <begin position="892"/>
        <end position="919"/>
    </location>
</feature>
<dbReference type="GO" id="GO:0016887">
    <property type="term" value="F:ATP hydrolysis activity"/>
    <property type="evidence" value="ECO:0007669"/>
    <property type="project" value="TreeGrafter"/>
</dbReference>
<feature type="domain" description="Kinesin motor" evidence="4">
    <location>
        <begin position="17"/>
        <end position="445"/>
    </location>
</feature>
<feature type="compositionally biased region" description="Polar residues" evidence="3">
    <location>
        <begin position="1193"/>
        <end position="1213"/>
    </location>
</feature>
<feature type="compositionally biased region" description="Basic and acidic residues" evidence="3">
    <location>
        <begin position="2164"/>
        <end position="2193"/>
    </location>
</feature>
<feature type="compositionally biased region" description="Low complexity" evidence="3">
    <location>
        <begin position="1634"/>
        <end position="1646"/>
    </location>
</feature>
<feature type="compositionally biased region" description="Basic and acidic residues" evidence="3">
    <location>
        <begin position="1344"/>
        <end position="1354"/>
    </location>
</feature>
<dbReference type="PROSITE" id="PS50067">
    <property type="entry name" value="KINESIN_MOTOR_2"/>
    <property type="match status" value="1"/>
</dbReference>
<feature type="region of interest" description="Disordered" evidence="3">
    <location>
        <begin position="981"/>
        <end position="1023"/>
    </location>
</feature>
<feature type="compositionally biased region" description="Low complexity" evidence="3">
    <location>
        <begin position="990"/>
        <end position="1000"/>
    </location>
</feature>
<keyword evidence="2" id="KW-0175">Coiled coil</keyword>
<evidence type="ECO:0000256" key="3">
    <source>
        <dbReference type="SAM" id="MobiDB-lite"/>
    </source>
</evidence>
<feature type="region of interest" description="Disordered" evidence="3">
    <location>
        <begin position="573"/>
        <end position="593"/>
    </location>
</feature>
<feature type="binding site" evidence="1">
    <location>
        <begin position="128"/>
        <end position="135"/>
    </location>
    <ligand>
        <name>ATP</name>
        <dbReference type="ChEBI" id="CHEBI:30616"/>
    </ligand>
</feature>
<feature type="region of interest" description="Disordered" evidence="3">
    <location>
        <begin position="689"/>
        <end position="711"/>
    </location>
</feature>
<reference evidence="5" key="1">
    <citation type="journal article" date="2015" name="PLoS ONE">
        <title>Comprehensive Evaluation of Toxoplasma gondii VEG and Neospora caninum LIV Genomes with Tachyzoite Stage Transcriptome and Proteome Defines Novel Transcript Features.</title>
        <authorList>
            <person name="Ramaprasad A."/>
            <person name="Mourier T."/>
            <person name="Naeem R."/>
            <person name="Malas T.B."/>
            <person name="Moussa E."/>
            <person name="Panigrahi A."/>
            <person name="Vermont S.J."/>
            <person name="Otto T.D."/>
            <person name="Wastling J."/>
            <person name="Pain A."/>
        </authorList>
    </citation>
    <scope>NUCLEOTIDE SEQUENCE</scope>
    <source>
        <strain evidence="5">VEG</strain>
    </source>
</reference>
<accession>A0A0F7UZP0</accession>
<dbReference type="PANTHER" id="PTHR24115:SF545">
    <property type="entry name" value="KINESIN-LIKE PROTEIN KIP2"/>
    <property type="match status" value="1"/>
</dbReference>
<feature type="compositionally biased region" description="Basic and acidic residues" evidence="3">
    <location>
        <begin position="1671"/>
        <end position="1683"/>
    </location>
</feature>
<keyword evidence="1" id="KW-0067">ATP-binding</keyword>
<keyword evidence="1" id="KW-0547">Nucleotide-binding</keyword>
<dbReference type="EMBL" id="LN714499">
    <property type="protein sequence ID" value="CEL75689.1"/>
    <property type="molecule type" value="Genomic_DNA"/>
</dbReference>
<feature type="compositionally biased region" description="Basic and acidic residues" evidence="3">
    <location>
        <begin position="1153"/>
        <end position="1162"/>
    </location>
</feature>
<dbReference type="SMART" id="SM00129">
    <property type="entry name" value="KISc"/>
    <property type="match status" value="1"/>
</dbReference>
<feature type="region of interest" description="Disordered" evidence="3">
    <location>
        <begin position="2113"/>
        <end position="2246"/>
    </location>
</feature>
<dbReference type="SUPFAM" id="SSF52540">
    <property type="entry name" value="P-loop containing nucleoside triphosphate hydrolases"/>
    <property type="match status" value="1"/>
</dbReference>
<organism evidence="5">
    <name type="scientific">Toxoplasma gondii (strain ATCC 50861 / VEG)</name>
    <dbReference type="NCBI Taxonomy" id="432359"/>
    <lineage>
        <taxon>Eukaryota</taxon>
        <taxon>Sar</taxon>
        <taxon>Alveolata</taxon>
        <taxon>Apicomplexa</taxon>
        <taxon>Conoidasida</taxon>
        <taxon>Coccidia</taxon>
        <taxon>Eucoccidiorida</taxon>
        <taxon>Eimeriorina</taxon>
        <taxon>Sarcocystidae</taxon>
        <taxon>Toxoplasma</taxon>
    </lineage>
</organism>
<dbReference type="InterPro" id="IPR001752">
    <property type="entry name" value="Kinesin_motor_dom"/>
</dbReference>
<dbReference type="PANTHER" id="PTHR24115">
    <property type="entry name" value="KINESIN-RELATED"/>
    <property type="match status" value="1"/>
</dbReference>
<dbReference type="Pfam" id="PF00225">
    <property type="entry name" value="Kinesin"/>
    <property type="match status" value="1"/>
</dbReference>
<dbReference type="GO" id="GO:0005871">
    <property type="term" value="C:kinesin complex"/>
    <property type="evidence" value="ECO:0007669"/>
    <property type="project" value="TreeGrafter"/>
</dbReference>
<feature type="region of interest" description="Disordered" evidence="3">
    <location>
        <begin position="1900"/>
        <end position="1948"/>
    </location>
</feature>
<feature type="compositionally biased region" description="Polar residues" evidence="3">
    <location>
        <begin position="1119"/>
        <end position="1135"/>
    </location>
</feature>
<feature type="compositionally biased region" description="Basic and acidic residues" evidence="3">
    <location>
        <begin position="1042"/>
        <end position="1054"/>
    </location>
</feature>
<dbReference type="InterPro" id="IPR036961">
    <property type="entry name" value="Kinesin_motor_dom_sf"/>
</dbReference>
<name>A0A0F7UZP0_TOXGV</name>
<evidence type="ECO:0000259" key="4">
    <source>
        <dbReference type="PROSITE" id="PS50067"/>
    </source>
</evidence>
<feature type="compositionally biased region" description="Basic and acidic residues" evidence="3">
    <location>
        <begin position="1310"/>
        <end position="1319"/>
    </location>
</feature>
<feature type="region of interest" description="Disordered" evidence="3">
    <location>
        <begin position="1481"/>
        <end position="1512"/>
    </location>
</feature>
<feature type="compositionally biased region" description="Basic and acidic residues" evidence="3">
    <location>
        <begin position="2230"/>
        <end position="2243"/>
    </location>
</feature>
<gene>
    <name evidence="5" type="ORF">BN1205_108790</name>
</gene>
<feature type="compositionally biased region" description="Low complexity" evidence="3">
    <location>
        <begin position="1248"/>
        <end position="1265"/>
    </location>
</feature>
<keyword evidence="1" id="KW-0505">Motor protein</keyword>
<evidence type="ECO:0000313" key="5">
    <source>
        <dbReference type="EMBL" id="CEL75689.1"/>
    </source>
</evidence>
<feature type="compositionally biased region" description="Basic and acidic residues" evidence="3">
    <location>
        <begin position="1181"/>
        <end position="1191"/>
    </location>
</feature>
<feature type="region of interest" description="Disordered" evidence="3">
    <location>
        <begin position="945"/>
        <end position="964"/>
    </location>
</feature>
<feature type="region of interest" description="Disordered" evidence="3">
    <location>
        <begin position="1119"/>
        <end position="1414"/>
    </location>
</feature>
<feature type="coiled-coil region" evidence="2">
    <location>
        <begin position="1420"/>
        <end position="1447"/>
    </location>
</feature>
<feature type="compositionally biased region" description="Basic and acidic residues" evidence="3">
    <location>
        <begin position="1364"/>
        <end position="1374"/>
    </location>
</feature>
<dbReference type="GO" id="GO:0008017">
    <property type="term" value="F:microtubule binding"/>
    <property type="evidence" value="ECO:0007669"/>
    <property type="project" value="InterPro"/>
</dbReference>
<feature type="region of interest" description="Disordered" evidence="3">
    <location>
        <begin position="2016"/>
        <end position="2036"/>
    </location>
</feature>
<dbReference type="GO" id="GO:0007018">
    <property type="term" value="P:microtubule-based movement"/>
    <property type="evidence" value="ECO:0007669"/>
    <property type="project" value="InterPro"/>
</dbReference>
<dbReference type="InterPro" id="IPR027417">
    <property type="entry name" value="P-loop_NTPase"/>
</dbReference>
<feature type="compositionally biased region" description="Low complexity" evidence="3">
    <location>
        <begin position="1483"/>
        <end position="1495"/>
    </location>
</feature>
<sequence length="2417" mass="258927">MERTDPTSTAQTAVEVESEVSVRFRPLAVERIAEGARSACFVSGPKSVGIDTEKARLSRSDPAVQGTLDQQKRDAGCFLHSSSSLAEFTFSGSIFDEGTATTRVYKNIVQPLVIQVTEGISSTVIACGGKGSGKTFTLFGTHDHPGVIFNALQDLFNHIASYRHPASPRTKPRTNAPQFLAWNLEPHKWLDQEYEFSVRCSYVEIREHAIVDLLHCAADFVPTDILPTLALRRTPKGKPFIEGVTERPGTSVEELVRELARQVNVLSSLAAALKKARDKLFPERPSSGVVTITVEKARIGRKTQLSSERASPPRHGSDRNASENSLSSFSDSPDPQESPIQIPQITRAALTFVETQGTEGLALPDRGAYENQSLFVMAEDLLSLTNSENGKAASSSWAGSTLTQILYPAVHGDSNLSVIITIDPADSCLDVSLPTLRFGSRISGGRRTLRVTQISRGSSHLRALHLTLSRHFRHIQSVRRKRKEDEEGLQLLRQLDLEQTRATGTDQSWWLPSSAEARDTLSQLEEDLTAARRQILVGGAADWSVLEGSRLSNLLSILSVFHDRRFVRETLGEDTSRRRPDLTLPDSPSERRDLTWNEPVFPESARLDGLNLVADVLGELRVMKASPNPHLTALLSTSTTLSLSPASPRLAPPSSYRVAAPEGAFLCPASAPVLHSSSSLHSPTVAVLPRNFPSPAPPSGTSEQVGASPSNRTRLVNITQRQRSMQGLFPPTSPAVSPAGFSPAWAGSLYRRDCGPLKTAPSQASQEPFRRTPGAFFPSFVQSASDPILSSFPLHSGGRVCTPRDAGCPDRTYPGFWCGASCQPQNQFSPPAPENAPFTIRAVVTAPVVAPLANLFAQAGSDRKTSCANFGERRLFVGMLTFSRSSQSNASQDDVGRAMEDLERSLAELRNSFVDRKELTSLETQTGADPSLRVDTVLLSPGSLDSKWSPLPADASGAVGGRDREGGQQFCVVTTHAAARSRDAREATLSSSSQSHVSSEAEGEVGGELERKASTHETNTTSSFEGFLESLTQLPQSNALTLEEKEASWERQAREGPGAEADGNQDLLDTASRLQDEILDLLENPSGGPSHACGEVLERGEARTLSESLSGSRVFELTSSASLSPQVEPASTSEPTAVAHRFRDADPSEEELETNRQSHRDSAVPSPSRIRVRLSVEGEDEHQHMSSRRESPLSLQSRRASQATFIGTPSQLLFSLDPEETGKPRGIALRGTEPGHAGLPYRRRRHSSSVSSSSVSSSSSSSSSSPREVGGTSPMGHLPCHRRQRGGESWVVSSSQKDVETESGFCLPEPRAEDRRGDTKQGLYFQGTLRPWTHLSTPGIVVPRTEKTPEERLAAQRARLSGRRRGDDSRGQGDKKHRTSSRERRRVQRSSSGSSERREEQRERRDRSVERTRPTEVDEVKLLQEKLVELQRQLQQKVDRINSLSSNACERRPPVSFVIPAFGSSDLKTGDKDLYPTGFLSQPSALPPVTTAASSTPPPTAPASPAPNAFPCTVQSSPTGLQVPAQPAPASSFSFPASALQRNFSPLSFIQSVSGAAPVVGLASPPVHVLQGASSQVLSASSCLSPVVLTPSTFGLAAAPSAVVAFNSAVPASHPLAEKIPEPARCSTCDGTLSERSSSSLSSGEEAVPASSDEFQKTDTACSHDSSFSFRAEKKSSEQRENASSEQGPNAPAASEGGDTAVLKGEGSLSGFGVSGGGATLRVSTSPESRRLQSPRFPSPLETQDGGAASEAVHASAAPSQIQSGKHGLYDQQTPGERRVFVNSDNERCGGYTRFANSVQGVCAPSYGGSPAPVGGTVTTTSATPGNAYSASSLFPRYASPAAASRPLGASSRAPAEGMQSEMPRVVCTIIRDSKGLPLDLIPGDGHPLRESSRVVYPFSPDSRGALPGDVTGQPLPSSIFASHRRPEPAASMPPRPASPLQGSLHFPRLSASSGAQLRTPESPSASTRRCGLRCPYTSEAREDYRDFEIRQGWRQSRKPVDADFFYAGLGGPIRLEARERSPQKDRGRPAARSASRGGIFGDGLFGFFERKVRDFWETRPGATSVPPRRPSRKAVLVARPADDGGSKKFWPNWYHVLPPPNHVEFKRRGSIGDSRRRSYSGGPPSPQTGISRDRSLSVPRGFPKWKCGQDGPVQSVVLLDESPNEKTEPPSRKTEEPRRTTGGEGGASKEKPTQPSLSEEDGKSEKVLGKKKTASKVTSEGAATCPKGMAKDSNKSGSRESKASPATVASPTLLAFAQSTPVVFSPQVVAQGLPGAPGATPPLIFDPLWPGSSLSPAPCLLTHSALPVVGQQAIPLVNAPSPASTGPGMCGKADATAAPESCSVPESCASFARSFGDICRQLLGRQTEERKQGAAATPTQSLLPKFPFFMDFKRPPPGAKPYPGPVFEIGVLKSSK</sequence>
<feature type="compositionally biased region" description="Basic and acidic residues" evidence="3">
    <location>
        <begin position="2016"/>
        <end position="2029"/>
    </location>
</feature>
<feature type="compositionally biased region" description="Polar residues" evidence="3">
    <location>
        <begin position="699"/>
        <end position="711"/>
    </location>
</feature>
<feature type="compositionally biased region" description="Pro residues" evidence="3">
    <location>
        <begin position="1496"/>
        <end position="1505"/>
    </location>
</feature>
<feature type="compositionally biased region" description="Low complexity" evidence="3">
    <location>
        <begin position="1748"/>
        <end position="1760"/>
    </location>
</feature>
<dbReference type="GO" id="GO:0005524">
    <property type="term" value="F:ATP binding"/>
    <property type="evidence" value="ECO:0007669"/>
    <property type="project" value="UniProtKB-UniRule"/>
</dbReference>
<feature type="compositionally biased region" description="Polar residues" evidence="3">
    <location>
        <begin position="1658"/>
        <end position="1669"/>
    </location>
</feature>
<evidence type="ECO:0000256" key="2">
    <source>
        <dbReference type="SAM" id="Coils"/>
    </source>
</evidence>
<dbReference type="GO" id="GO:0005874">
    <property type="term" value="C:microtubule"/>
    <property type="evidence" value="ECO:0007669"/>
    <property type="project" value="TreeGrafter"/>
</dbReference>
<feature type="region of interest" description="Disordered" evidence="3">
    <location>
        <begin position="301"/>
        <end position="339"/>
    </location>
</feature>
<feature type="compositionally biased region" description="Gly residues" evidence="3">
    <location>
        <begin position="1708"/>
        <end position="1719"/>
    </location>
</feature>
<feature type="compositionally biased region" description="Basic residues" evidence="3">
    <location>
        <begin position="1375"/>
        <end position="1388"/>
    </location>
</feature>
<dbReference type="GO" id="GO:0003777">
    <property type="term" value="F:microtubule motor activity"/>
    <property type="evidence" value="ECO:0007669"/>
    <property type="project" value="InterPro"/>
</dbReference>
<proteinExistence type="inferred from homology"/>
<feature type="region of interest" description="Disordered" evidence="3">
    <location>
        <begin position="1042"/>
        <end position="1065"/>
    </location>
</feature>
<feature type="compositionally biased region" description="Polar residues" evidence="3">
    <location>
        <begin position="322"/>
        <end position="339"/>
    </location>
</feature>
<dbReference type="InterPro" id="IPR027640">
    <property type="entry name" value="Kinesin-like_fam"/>
</dbReference>
<feature type="region of interest" description="Disordered" evidence="3">
    <location>
        <begin position="1627"/>
        <end position="1775"/>
    </location>
</feature>
<feature type="compositionally biased region" description="Basic and acidic residues" evidence="3">
    <location>
        <begin position="1395"/>
        <end position="1414"/>
    </location>
</feature>
<dbReference type="Gene3D" id="3.40.850.10">
    <property type="entry name" value="Kinesin motor domain"/>
    <property type="match status" value="1"/>
</dbReference>